<evidence type="ECO:0000256" key="5">
    <source>
        <dbReference type="ARBA" id="ARBA00022729"/>
    </source>
</evidence>
<dbReference type="InterPro" id="IPR011500">
    <property type="entry name" value="GPCR_3_9-Cys_dom"/>
</dbReference>
<dbReference type="InterPro" id="IPR017978">
    <property type="entry name" value="GPCR_3_C"/>
</dbReference>
<feature type="transmembrane region" description="Helical" evidence="12">
    <location>
        <begin position="2321"/>
        <end position="2345"/>
    </location>
</feature>
<dbReference type="PROSITE" id="PS50259">
    <property type="entry name" value="G_PROTEIN_RECEP_F3_4"/>
    <property type="match status" value="6"/>
</dbReference>
<feature type="domain" description="G-protein coupled receptors family 3 profile" evidence="13">
    <location>
        <begin position="1555"/>
        <end position="1680"/>
    </location>
</feature>
<dbReference type="FunFam" id="2.10.50.30:FF:000002">
    <property type="entry name" value="Vomeronasal 2 receptor, h1"/>
    <property type="match status" value="5"/>
</dbReference>
<evidence type="ECO:0000256" key="2">
    <source>
        <dbReference type="ARBA" id="ARBA00007242"/>
    </source>
</evidence>
<feature type="transmembrane region" description="Helical" evidence="12">
    <location>
        <begin position="115"/>
        <end position="136"/>
    </location>
</feature>
<dbReference type="InterPro" id="IPR000337">
    <property type="entry name" value="GPCR_3"/>
</dbReference>
<feature type="domain" description="G-protein coupled receptors family 3 profile" evidence="13">
    <location>
        <begin position="3105"/>
        <end position="3281"/>
    </location>
</feature>
<feature type="transmembrane region" description="Helical" evidence="12">
    <location>
        <begin position="879"/>
        <end position="903"/>
    </location>
</feature>
<feature type="transmembrane region" description="Helical" evidence="12">
    <location>
        <begin position="2289"/>
        <end position="2309"/>
    </location>
</feature>
<dbReference type="Pfam" id="PF00003">
    <property type="entry name" value="7tm_3"/>
    <property type="match status" value="6"/>
</dbReference>
<dbReference type="CDD" id="cd06364">
    <property type="entry name" value="PBP1_CaSR"/>
    <property type="match status" value="2"/>
</dbReference>
<dbReference type="PANTHER" id="PTHR24061">
    <property type="entry name" value="CALCIUM-SENSING RECEPTOR-RELATED"/>
    <property type="match status" value="1"/>
</dbReference>
<feature type="transmembrane region" description="Helical" evidence="12">
    <location>
        <begin position="3104"/>
        <end position="3129"/>
    </location>
</feature>
<evidence type="ECO:0000256" key="8">
    <source>
        <dbReference type="ARBA" id="ARBA00023136"/>
    </source>
</evidence>
<feature type="transmembrane region" description="Helical" evidence="12">
    <location>
        <begin position="846"/>
        <end position="867"/>
    </location>
</feature>
<evidence type="ECO:0000256" key="9">
    <source>
        <dbReference type="ARBA" id="ARBA00023170"/>
    </source>
</evidence>
<keyword evidence="9 14" id="KW-0675">Receptor</keyword>
<accession>A0AA47NWD5</accession>
<dbReference type="EMBL" id="JAOPHQ010003982">
    <property type="protein sequence ID" value="KAK0141151.1"/>
    <property type="molecule type" value="Genomic_DNA"/>
</dbReference>
<feature type="domain" description="G-protein coupled receptors family 3 profile" evidence="13">
    <location>
        <begin position="809"/>
        <end position="1013"/>
    </location>
</feature>
<feature type="transmembrane region" description="Helical" evidence="12">
    <location>
        <begin position="923"/>
        <end position="942"/>
    </location>
</feature>
<dbReference type="GO" id="GO:0004930">
    <property type="term" value="F:G protein-coupled receptor activity"/>
    <property type="evidence" value="ECO:0007669"/>
    <property type="project" value="UniProtKB-KW"/>
</dbReference>
<dbReference type="Gene3D" id="3.40.50.2300">
    <property type="match status" value="10"/>
</dbReference>
<feature type="transmembrane region" description="Helical" evidence="12">
    <location>
        <begin position="2393"/>
        <end position="2414"/>
    </location>
</feature>
<keyword evidence="11" id="KW-0807">Transducer</keyword>
<dbReference type="Proteomes" id="UP001174136">
    <property type="component" value="Unassembled WGS sequence"/>
</dbReference>
<dbReference type="Pfam" id="PF01094">
    <property type="entry name" value="ANF_receptor"/>
    <property type="match status" value="5"/>
</dbReference>
<feature type="domain" description="G-protein coupled receptors family 3 profile" evidence="13">
    <location>
        <begin position="2251"/>
        <end position="2380"/>
    </location>
</feature>
<dbReference type="SMART" id="SM01411">
    <property type="entry name" value="Ephrin_rec_like"/>
    <property type="match status" value="5"/>
</dbReference>
<feature type="transmembrane region" description="Helical" evidence="12">
    <location>
        <begin position="2426"/>
        <end position="2448"/>
    </location>
</feature>
<feature type="transmembrane region" description="Helical" evidence="12">
    <location>
        <begin position="148"/>
        <end position="172"/>
    </location>
</feature>
<feature type="domain" description="G-protein coupled receptors family 3 profile" evidence="13">
    <location>
        <begin position="2399"/>
        <end position="2453"/>
    </location>
</feature>
<feature type="transmembrane region" description="Helical" evidence="12">
    <location>
        <begin position="1558"/>
        <end position="1578"/>
    </location>
</feature>
<dbReference type="InterPro" id="IPR001828">
    <property type="entry name" value="ANF_lig-bd_rcpt"/>
</dbReference>
<dbReference type="SUPFAM" id="SSF53822">
    <property type="entry name" value="Periplasmic binding protein-like I"/>
    <property type="match status" value="5"/>
</dbReference>
<evidence type="ECO:0000256" key="7">
    <source>
        <dbReference type="ARBA" id="ARBA00023040"/>
    </source>
</evidence>
<evidence type="ECO:0000256" key="4">
    <source>
        <dbReference type="ARBA" id="ARBA00022692"/>
    </source>
</evidence>
<sequence>MQVPVSVCSGTCALGTRKVLQKGKPVCCYDCILCAEGEVSNTTDSVTCVRCHPEFWSNKRRDDCEKKETEFLSYTEIMGTILTLSSLLGACLTATVAFIFFRYRNTPIVKANNSELSFLLLFSLTLCFLCSLTFIGRPSDWSCMLRHTAFGITFVLCISCVLGKTLAVLMAFKATLPGSNVMKWFGPRRQRIVVLAFTCIQVAICIVWLTANPPYPFKNLNMLSTQRWSEQGLALLQLLLVASFSKSEEQVCRLMGEPEEPQLLKTGDIVLGGIFSFHSSWKNIEPTYVHRPLTLQCTRAFQFAQAMLFAIEEINNSTDLLPGIKLGYKIYDACGSIARAVSVALSLINGIEDTASMSEKSCSGSVPAIMGETSSSPCMAIATVVGPFHTPMVSHFATCACLSNKVRYPSFLRTIPSDYYQSRALAQMVKHFGWTWVGAIRTNDDYGNNGMATFTEIATQLGICLEYSLPFFRTDPPEQKQKIIETIRGSTSKVIIAFLSHMDMDELIEEFAHHNLTGYQWVGTEGWISDSQIAIAKGHYILDGSIGLAIRKAHVTGLREFMLDVKPLNSSGNKLFTEFWETTFGCNFNHMKQTGENQKECTGYEDLTGIKNSFNDMSLMPIFNNVYKGVYAVAHTLHYILGCGKMCSNTIASDPQVILEHLKKIRFKTKEGEEVYFNENGDPAAKYDIINWQPKKDGSVEFVTIGLYDASLPEDKQLNLYNLTLTWANNSKQVPVSLCSGTCASGTRKVLQKGKPVCCYDCIPCAEGEVSNMTDSITCMRCHPEFWSNERRDDCEKKETEFLSYTEIMGTILTLSSLLGACLTATVAFIFFRYRNTPIVKANNSELSFLLLFSLTLCFLCSLTFIGRPSDWSCMLRHTAFGITFVLCISCVLGKTLAVLMAFKATLPGSNVMKWFGPRRQRLSVLAFTVVQVVICILWLTINPPYPFKNFRQSKDMSLLILILVLLLMERAYTVCLLQGMAEQPELAQNGDLIIGGIFSFRTRQKNIIDTFETIPLKRQCQNFIFREFKFAQTMIFAINEINRNPEMLKGVKLGYKIYNDCGTMDVLRAALALVSGQRTELIENNCTQTETVQAILGHSGSRPTIPIAQTVGRFHVPVISHFATCACLSNKRKYPTFFRTIPSDYYQSRALAKLVKHFGWTWIGAIAVDNEYGLNGMSALIHAAMENGVCVEYSEAFSQTESSHKLNRIIDIIKHSTSKVIMAFMTHREIKVLAAELYKHNITGLQLVGSDAWITDHSLTDSEGHSILVGSIGFTVSRAQIPGLGKHLRDVHPSQFPDSQFVKDFWEYVFDCSLNGTANMQRRPCSGLESLHDVESQFTDVSELRFTNNVYKSVYAVAHALNNLFKCRDGQSPLSNGSCADIKYIQPWQVLQHLQAVNFTTNNGERVYFDSQGDSPARYDLVNLQITKKGTMEGVTVGIYDASLAESHQFLMNNISVVWGGGLNEVTLFVPIVECSSYVPVSVCSESCLPGTHKVLQKKRPVCCYDCIPCPLGEISNATDSIHCMKCPLEYWPNKYRDACIPKEIEFLAYDETMGSLLVMFALLGLFLTTITTLVFYCHSETPLVRANNAELSFLLLFSLKLCFLCSLTFIGRPSDWSCMLRHTAFGITFVLCISCVLGKTIVVLMAFRATLPGSNVMKWFGPTQQRLSVLAFTLIQVIGKLVCTLQGQAQPPELYKAGDLMLGGIFTFRTGFRGSIPTFQSIPTSPTCMNINLREFRFAQTMIFAIDELNRSPDLLPNCTLGYKIYNACGMSNIMKSAIDLANGQRAKIYEGNCTKSETTHAVIGHSASTPTMGFARIIGRFQIPVISHFATCACLSNREEYPSFFRTIPSDYYQSRALAKLVKHFGWTWVGAISSSNDYGFDGMTTFIQAAQEEGVCIEYYEAFEQTGPIHKLVKIVEVIKRSTAKVIMAFMTHREIKVLAAELYKHNITGLQLVGSDAWITDHSLTDSEGHSILVGSIGFTVSRAQIPGLGKHLMDVHPSQFPDSQFVKDFWEYVFDCSLNGAADMQRRPCSGSESLHHIESLFTDVSELRFTNNVYKSVYAVAHALNNLFECKEGMGPFANGNCANTKHIEPWQVLHYLQNVNFTMKQGEQVFFDENGDSPAIYELINLQSATSGVMQIAKIGVYNSTLPSDNQFTINGNPIVWGGGSYRVPVSVCSESCFPGTRKVLQKGKPACCYDCIPCADGEISNVTDSTECLKCHIEYWPNARRDTCIIKDIEYISFSEIMGIILTLFCLSGVMLTTVIAWIFFKFQETPIVKANNSELSFLLLFSLTLCFLCSLTFIGRPSNWSCMLRHTAFGITFVLCISCVLGKTIVVLMAFRATLPSSNVMKWFSPTQQRLSLLFGIFFTQLMLIVSERDDSDSRYGSNSFVVGLLTLTLHCLPPVYFLGRPQGWSCVLRHTAFGITFILCITCGLGKPIHVLIAFRATFTVLHWLCRSHQQQAWLLPLSVAQVTVCVVCFFVTHMSPNGNMRQLCYENIIHERDIRFALIYWATLYFSKSEEQACKLIGQTGYLEFSKDGDLIIGGIFSLNSSRVTDDYGYHAYPSLFCKRLNSREFLFARAVIFAVEQINKNSTLLNGVTLGYRLYNGCGSESLIRAAIEAVTEGKSCRKRVQALIGHSSSGISKYINLILGELAIPQVRQTKQTIQNCCFLFNMFLSCISHLSTCACLSDKSIYPTFFRTVPSDQFQILALVQLMKNFGWQWVGIIHSVEVYAFDGVAEFIKKGQAEGICVEYVTSFNKYTNMTHKVTEKLKASTSNVVLLYMSLSYMGELLKIVSGNNVPRKQWIGSEAWISQIDLASLGSKNILHGAMGFALPQSNIPGLAEFLLSLKPHDEPDSVMIKAFWESFFDCSFSPSTNTTKICTGDEDLRTISSAYTNTELRSVRNVYAAVYSIAHALDALLQCENGSNPTTGKQCVNKMDVQPKQVLEHLKLVNFTTLDGNNVYFDENGDTVAQYDLLNWQYQEDGSVKVINIGHYDGSSPEGQRFRFTPNARIVWALNSTEPPKSVCRDPCPAGSRKAINKHAPVCCFDCFECPEGGISNETDSSDCFVCPDEFWPNEKKDKCIPKPIEFLSFREIMGTLLTLVCCFGVFLSILIFVIFLLHKETPIVRANNSELSFLLLFSLKLCFLCSLTFIGRPSDWSCMLRHTAFGITFVLCISCVLGKTLVVLMAFRATIPSSNVMKWFGPTQQRLSVLAFTLIQVVICVLWLTINPPFPNRNVQLNSRELLFARAVIFAVEQINKNSTLLNGVTLGYRLYNGCGSESLIRAAIEAVTERKSCRKRVQALIGHSSSGVSKDINLIMGALDIPQISHLSTCACLSDKSIYPTFFRTVPSDQFQILALVQLMKHFGWQWVGIIHSVEVYASDGVAEFIKQAQAEHICVEYVIRYSKFDTNIEHKVTEKLKASTSNVVLLYMSKSYMKVFKINGNNLPRKQWIGSEAWISQIDLASLGSKNILHGAMGFALPQSNIPGLAEFLLSLKPTDEPDSVMIKAFWESVFDCSFSPSTNTTKICTGDEDLRTISSAYTNTELRSVRNVYAAVYSIAHALNALLQCENGSNPTTGKQCVNKMDVQPKQVQYVQTNI</sequence>
<dbReference type="PANTHER" id="PTHR24061:SF528">
    <property type="entry name" value="C-FAMILY ODORANT RECEPTOR OLFCD2-RELATED"/>
    <property type="match status" value="1"/>
</dbReference>
<dbReference type="InterPro" id="IPR028082">
    <property type="entry name" value="Peripla_BP_I"/>
</dbReference>
<feature type="transmembrane region" description="Helical" evidence="12">
    <location>
        <begin position="2250"/>
        <end position="2274"/>
    </location>
</feature>
<evidence type="ECO:0000256" key="6">
    <source>
        <dbReference type="ARBA" id="ARBA00022989"/>
    </source>
</evidence>
<evidence type="ECO:0000256" key="12">
    <source>
        <dbReference type="SAM" id="Phobius"/>
    </source>
</evidence>
<organism evidence="14 15">
    <name type="scientific">Merluccius polli</name>
    <name type="common">Benguela hake</name>
    <name type="synonym">Merluccius cadenati</name>
    <dbReference type="NCBI Taxonomy" id="89951"/>
    <lineage>
        <taxon>Eukaryota</taxon>
        <taxon>Metazoa</taxon>
        <taxon>Chordata</taxon>
        <taxon>Craniata</taxon>
        <taxon>Vertebrata</taxon>
        <taxon>Euteleostomi</taxon>
        <taxon>Actinopterygii</taxon>
        <taxon>Neopterygii</taxon>
        <taxon>Teleostei</taxon>
        <taxon>Neoteleostei</taxon>
        <taxon>Acanthomorphata</taxon>
        <taxon>Zeiogadaria</taxon>
        <taxon>Gadariae</taxon>
        <taxon>Gadiformes</taxon>
        <taxon>Gadoidei</taxon>
        <taxon>Merlucciidae</taxon>
        <taxon>Merluccius</taxon>
    </lineage>
</organism>
<evidence type="ECO:0000256" key="10">
    <source>
        <dbReference type="ARBA" id="ARBA00023180"/>
    </source>
</evidence>
<evidence type="ECO:0000256" key="1">
    <source>
        <dbReference type="ARBA" id="ARBA00004651"/>
    </source>
</evidence>
<feature type="transmembrane region" description="Helical" evidence="12">
    <location>
        <begin position="192"/>
        <end position="211"/>
    </location>
</feature>
<protein>
    <submittedName>
        <fullName evidence="14">Extracellular calcium-sensing receptor</fullName>
    </submittedName>
</protein>
<evidence type="ECO:0000313" key="15">
    <source>
        <dbReference type="Proteomes" id="UP001174136"/>
    </source>
</evidence>
<feature type="transmembrane region" description="Helical" evidence="12">
    <location>
        <begin position="3141"/>
        <end position="3163"/>
    </location>
</feature>
<keyword evidence="5" id="KW-0732">Signal</keyword>
<keyword evidence="10" id="KW-0325">Glycoprotein</keyword>
<keyword evidence="15" id="KW-1185">Reference proteome</keyword>
<keyword evidence="3" id="KW-1003">Cell membrane</keyword>
<evidence type="ECO:0000256" key="3">
    <source>
        <dbReference type="ARBA" id="ARBA00022475"/>
    </source>
</evidence>
<evidence type="ECO:0000259" key="13">
    <source>
        <dbReference type="PROSITE" id="PS50259"/>
    </source>
</evidence>
<feature type="transmembrane region" description="Helical" evidence="12">
    <location>
        <begin position="1625"/>
        <end position="1649"/>
    </location>
</feature>
<keyword evidence="6 12" id="KW-1133">Transmembrane helix</keyword>
<gene>
    <name evidence="14" type="primary">CASR_2</name>
    <name evidence="14" type="ORF">N1851_021834</name>
</gene>
<dbReference type="InterPro" id="IPR038550">
    <property type="entry name" value="GPCR_3_9-Cys_sf"/>
</dbReference>
<feature type="transmembrane region" description="Helical" evidence="12">
    <location>
        <begin position="3175"/>
        <end position="3199"/>
    </location>
</feature>
<comment type="subcellular location">
    <subcellularLocation>
        <location evidence="1">Cell membrane</location>
        <topology evidence="1">Multi-pass membrane protein</topology>
    </subcellularLocation>
</comment>
<keyword evidence="4 12" id="KW-0812">Transmembrane</keyword>
<feature type="transmembrane region" description="Helical" evidence="12">
    <location>
        <begin position="808"/>
        <end position="834"/>
    </location>
</feature>
<evidence type="ECO:0000256" key="11">
    <source>
        <dbReference type="ARBA" id="ARBA00023224"/>
    </source>
</evidence>
<feature type="transmembrane region" description="Helical" evidence="12">
    <location>
        <begin position="77"/>
        <end position="103"/>
    </location>
</feature>
<dbReference type="InterPro" id="IPR000068">
    <property type="entry name" value="GPCR_3_Ca_sens_rcpt-rel"/>
</dbReference>
<feature type="transmembrane region" description="Helical" evidence="12">
    <location>
        <begin position="1593"/>
        <end position="1613"/>
    </location>
</feature>
<keyword evidence="8 12" id="KW-0472">Membrane</keyword>
<dbReference type="PRINTS" id="PR00592">
    <property type="entry name" value="CASENSINGR"/>
</dbReference>
<dbReference type="Pfam" id="PF07562">
    <property type="entry name" value="NCD3G"/>
    <property type="match status" value="5"/>
</dbReference>
<reference evidence="14" key="1">
    <citation type="journal article" date="2023" name="Front. Mar. Sci.">
        <title>A new Merluccius polli reference genome to investigate the effects of global change in West African waters.</title>
        <authorList>
            <person name="Mateo J.L."/>
            <person name="Blanco-Fernandez C."/>
            <person name="Garcia-Vazquez E."/>
            <person name="Machado-Schiaffino G."/>
        </authorList>
    </citation>
    <scope>NUCLEOTIDE SEQUENCE</scope>
    <source>
        <strain evidence="14">C29</strain>
        <tissue evidence="14">Fin</tissue>
    </source>
</reference>
<dbReference type="FunFam" id="3.40.50.2300:FF:000016">
    <property type="entry name" value="Taste 1 receptor member 2"/>
    <property type="match status" value="5"/>
</dbReference>
<dbReference type="GO" id="GO:0005886">
    <property type="term" value="C:plasma membrane"/>
    <property type="evidence" value="ECO:0007669"/>
    <property type="project" value="UniProtKB-SubCell"/>
</dbReference>
<keyword evidence="7" id="KW-0297">G-protein coupled receptor</keyword>
<proteinExistence type="inferred from homology"/>
<name>A0AA47NWD5_MERPO</name>
<comment type="similarity">
    <text evidence="2">Belongs to the G-protein coupled receptor 3 family.</text>
</comment>
<dbReference type="Gene3D" id="2.10.50.30">
    <property type="entry name" value="GPCR, family 3, nine cysteines domain"/>
    <property type="match status" value="5"/>
</dbReference>
<dbReference type="PRINTS" id="PR00248">
    <property type="entry name" value="GPCRMGR"/>
</dbReference>
<feature type="domain" description="G-protein coupled receptors family 3 profile" evidence="13">
    <location>
        <begin position="78"/>
        <end position="215"/>
    </location>
</feature>
<feature type="transmembrane region" description="Helical" evidence="12">
    <location>
        <begin position="3219"/>
        <end position="3238"/>
    </location>
</feature>
<evidence type="ECO:0000313" key="14">
    <source>
        <dbReference type="EMBL" id="KAK0141151.1"/>
    </source>
</evidence>
<feature type="transmembrane region" description="Helical" evidence="12">
    <location>
        <begin position="1669"/>
        <end position="1687"/>
    </location>
</feature>
<feature type="transmembrane region" description="Helical" evidence="12">
    <location>
        <begin position="2469"/>
        <end position="2490"/>
    </location>
</feature>
<comment type="caution">
    <text evidence="14">The sequence shown here is derived from an EMBL/GenBank/DDBJ whole genome shotgun (WGS) entry which is preliminary data.</text>
</comment>